<feature type="chain" id="PRO_5040766603" evidence="1">
    <location>
        <begin position="16"/>
        <end position="266"/>
    </location>
</feature>
<evidence type="ECO:0000256" key="1">
    <source>
        <dbReference type="SAM" id="SignalP"/>
    </source>
</evidence>
<accession>A0A9W7LB59</accession>
<evidence type="ECO:0000313" key="3">
    <source>
        <dbReference type="Proteomes" id="UP001165065"/>
    </source>
</evidence>
<reference evidence="3" key="1">
    <citation type="journal article" date="2023" name="Commun. Biol.">
        <title>Genome analysis of Parmales, the sister group of diatoms, reveals the evolutionary specialization of diatoms from phago-mixotrophs to photoautotrophs.</title>
        <authorList>
            <person name="Ban H."/>
            <person name="Sato S."/>
            <person name="Yoshikawa S."/>
            <person name="Yamada K."/>
            <person name="Nakamura Y."/>
            <person name="Ichinomiya M."/>
            <person name="Sato N."/>
            <person name="Blanc-Mathieu R."/>
            <person name="Endo H."/>
            <person name="Kuwata A."/>
            <person name="Ogata H."/>
        </authorList>
    </citation>
    <scope>NUCLEOTIDE SEQUENCE [LARGE SCALE GENOMIC DNA]</scope>
</reference>
<dbReference type="Proteomes" id="UP001165065">
    <property type="component" value="Unassembled WGS sequence"/>
</dbReference>
<protein>
    <submittedName>
        <fullName evidence="2">Uncharacterized protein</fullName>
    </submittedName>
</protein>
<dbReference type="EMBL" id="BRYA01000208">
    <property type="protein sequence ID" value="GMI44169.1"/>
    <property type="molecule type" value="Genomic_DNA"/>
</dbReference>
<dbReference type="AlphaFoldDB" id="A0A9W7LB59"/>
<keyword evidence="3" id="KW-1185">Reference proteome</keyword>
<gene>
    <name evidence="2" type="ORF">TrCOL_g5494</name>
</gene>
<organism evidence="2 3">
    <name type="scientific">Triparma columacea</name>
    <dbReference type="NCBI Taxonomy" id="722753"/>
    <lineage>
        <taxon>Eukaryota</taxon>
        <taxon>Sar</taxon>
        <taxon>Stramenopiles</taxon>
        <taxon>Ochrophyta</taxon>
        <taxon>Bolidophyceae</taxon>
        <taxon>Parmales</taxon>
        <taxon>Triparmaceae</taxon>
        <taxon>Triparma</taxon>
    </lineage>
</organism>
<feature type="signal peptide" evidence="1">
    <location>
        <begin position="1"/>
        <end position="15"/>
    </location>
</feature>
<proteinExistence type="predicted"/>
<evidence type="ECO:0000313" key="2">
    <source>
        <dbReference type="EMBL" id="GMI44169.1"/>
    </source>
</evidence>
<name>A0A9W7LB59_9STRA</name>
<keyword evidence="1" id="KW-0732">Signal</keyword>
<sequence length="266" mass="27951">MKLILLLSALSTVTAGINRPTLTINVSDGSFTSISSSISPTISQSSTFSLPAGLTASTAVSVAPKLSKDVTEMLSSLSGTVGHTCKSVKTSFTTKFKGKDMANPTFVGKISESKSRTALSLTASPTSVSKLDGSVDFDVSSCSFNLSPRYSFAGSGPGLALSASRGPTSVDVDVSEGDQSVSLTHAYDDENTFTPTYSFGSGDYELSWEHKLGGDNGITTNFQKRGVEMVWTDGGWETNIKVPMAVSGKRVDVAGTEISMRKTMKF</sequence>
<comment type="caution">
    <text evidence="2">The sequence shown here is derived from an EMBL/GenBank/DDBJ whole genome shotgun (WGS) entry which is preliminary data.</text>
</comment>